<organism evidence="8 9">
    <name type="scientific">Jeotgalibacillus terrae</name>
    <dbReference type="NCBI Taxonomy" id="587735"/>
    <lineage>
        <taxon>Bacteria</taxon>
        <taxon>Bacillati</taxon>
        <taxon>Bacillota</taxon>
        <taxon>Bacilli</taxon>
        <taxon>Bacillales</taxon>
        <taxon>Caryophanaceae</taxon>
        <taxon>Jeotgalibacillus</taxon>
    </lineage>
</organism>
<dbReference type="EC" id="3.2.1.52" evidence="3"/>
<keyword evidence="9" id="KW-1185">Reference proteome</keyword>
<dbReference type="PROSITE" id="PS00775">
    <property type="entry name" value="GLYCOSYL_HYDROL_F3"/>
    <property type="match status" value="1"/>
</dbReference>
<feature type="compositionally biased region" description="Acidic residues" evidence="6">
    <location>
        <begin position="41"/>
        <end position="57"/>
    </location>
</feature>
<evidence type="ECO:0000256" key="6">
    <source>
        <dbReference type="SAM" id="MobiDB-lite"/>
    </source>
</evidence>
<dbReference type="InterPro" id="IPR025453">
    <property type="entry name" value="DUF4309"/>
</dbReference>
<evidence type="ECO:0000256" key="1">
    <source>
        <dbReference type="ARBA" id="ARBA00001231"/>
    </source>
</evidence>
<evidence type="ECO:0000256" key="2">
    <source>
        <dbReference type="ARBA" id="ARBA00005336"/>
    </source>
</evidence>
<dbReference type="NCBIfam" id="NF003740">
    <property type="entry name" value="PRK05337.1"/>
    <property type="match status" value="1"/>
</dbReference>
<comment type="caution">
    <text evidence="8">The sequence shown here is derived from an EMBL/GenBank/DDBJ whole genome shotgun (WGS) entry which is preliminary data.</text>
</comment>
<dbReference type="InterPro" id="IPR050226">
    <property type="entry name" value="NagZ_Beta-hexosaminidase"/>
</dbReference>
<feature type="compositionally biased region" description="Polar residues" evidence="6">
    <location>
        <begin position="29"/>
        <end position="40"/>
    </location>
</feature>
<dbReference type="RefSeq" id="WP_204728409.1">
    <property type="nucleotide sequence ID" value="NZ_JAFBDK010000003.1"/>
</dbReference>
<dbReference type="Pfam" id="PF14172">
    <property type="entry name" value="DUF4309"/>
    <property type="match status" value="1"/>
</dbReference>
<dbReference type="SUPFAM" id="SSF51445">
    <property type="entry name" value="(Trans)glycosidases"/>
    <property type="match status" value="1"/>
</dbReference>
<evidence type="ECO:0000259" key="7">
    <source>
        <dbReference type="Pfam" id="PF00933"/>
    </source>
</evidence>
<dbReference type="InterPro" id="IPR036962">
    <property type="entry name" value="Glyco_hydro_3_N_sf"/>
</dbReference>
<dbReference type="EMBL" id="JBHUPG010000031">
    <property type="protein sequence ID" value="MFD2913491.1"/>
    <property type="molecule type" value="Genomic_DNA"/>
</dbReference>
<dbReference type="InterPro" id="IPR017853">
    <property type="entry name" value="GH"/>
</dbReference>
<dbReference type="PANTHER" id="PTHR30480">
    <property type="entry name" value="BETA-HEXOSAMINIDASE-RELATED"/>
    <property type="match status" value="1"/>
</dbReference>
<evidence type="ECO:0000313" key="9">
    <source>
        <dbReference type="Proteomes" id="UP001597561"/>
    </source>
</evidence>
<reference evidence="9" key="1">
    <citation type="journal article" date="2019" name="Int. J. Syst. Evol. Microbiol.">
        <title>The Global Catalogue of Microorganisms (GCM) 10K type strain sequencing project: providing services to taxonomists for standard genome sequencing and annotation.</title>
        <authorList>
            <consortium name="The Broad Institute Genomics Platform"/>
            <consortium name="The Broad Institute Genome Sequencing Center for Infectious Disease"/>
            <person name="Wu L."/>
            <person name="Ma J."/>
        </authorList>
    </citation>
    <scope>NUCLEOTIDE SEQUENCE [LARGE SCALE GENOMIC DNA]</scope>
    <source>
        <strain evidence="9">KCTC 13528</strain>
    </source>
</reference>
<dbReference type="InterPro" id="IPR019800">
    <property type="entry name" value="Glyco_hydro_3_AS"/>
</dbReference>
<dbReference type="PANTHER" id="PTHR30480:SF13">
    <property type="entry name" value="BETA-HEXOSAMINIDASE"/>
    <property type="match status" value="1"/>
</dbReference>
<proteinExistence type="inferred from homology"/>
<comment type="catalytic activity">
    <reaction evidence="1">
        <text>Hydrolysis of terminal non-reducing N-acetyl-D-hexosamine residues in N-acetyl-beta-D-hexosaminides.</text>
        <dbReference type="EC" id="3.2.1.52"/>
    </reaction>
</comment>
<evidence type="ECO:0000313" key="8">
    <source>
        <dbReference type="EMBL" id="MFD2913491.1"/>
    </source>
</evidence>
<evidence type="ECO:0000256" key="4">
    <source>
        <dbReference type="ARBA" id="ARBA00022801"/>
    </source>
</evidence>
<dbReference type="PRINTS" id="PR00133">
    <property type="entry name" value="GLHYDRLASE3"/>
</dbReference>
<sequence>MLKRLSIMLFIAILAWVSAYFFIHTDGETQGQQADSSSGQMDEDKDSIPENADEASDPQEAAATLDELFNLATQGKIPDSPIVVGETTIHTIEETLGESNHITDTSEGTFYHYPELDIGVTNEVAADLRSFQTVFTSYDLEDVTSFRASDETRYYQDEQTDQIILVYNLPNHYVLKWVFPNPDDTTDQPAADHISLSKNIEDIAAIDEMSLDEKIGQMIFSGVNGTQMTDETTDVIKQYHVGGIILFGNNIENTAQTVNFLNGMKEANADNPYPLLMGVDEEGGRVTRMPDEIKSLPTSLSIGRVNDPELSYKVGTILGQQMKALGFNLTFAPVLDVNSNPNNPVIGNRSFGSNPDIVSQLGIQTMKGIEDKGVISVIKHFPGHGDTSEDSHLSLPLVDKSYDELASLELIPFKAAISENADVTMVAHILLPEIDSEYPASMSKAGITDILREDLNFDGVVITDDLTMGAITNNYSVEEAALQTVKAGGDLLLVAHNPELIPAVVNRLKAAVESGEITEERINESVERIIELKSDYGLSDEPTDMPDVQPINDAVERVRERVS</sequence>
<dbReference type="Pfam" id="PF00933">
    <property type="entry name" value="Glyco_hydro_3"/>
    <property type="match status" value="1"/>
</dbReference>
<dbReference type="Proteomes" id="UP001597561">
    <property type="component" value="Unassembled WGS sequence"/>
</dbReference>
<comment type="similarity">
    <text evidence="2">Belongs to the glycosyl hydrolase 3 family.</text>
</comment>
<dbReference type="InterPro" id="IPR001764">
    <property type="entry name" value="Glyco_hydro_3_N"/>
</dbReference>
<feature type="region of interest" description="Disordered" evidence="6">
    <location>
        <begin position="29"/>
        <end position="60"/>
    </location>
</feature>
<dbReference type="Gene3D" id="3.20.20.300">
    <property type="entry name" value="Glycoside hydrolase, family 3, N-terminal domain"/>
    <property type="match status" value="1"/>
</dbReference>
<gene>
    <name evidence="8" type="primary">nagZ</name>
    <name evidence="8" type="ORF">ACFS5P_16510</name>
</gene>
<dbReference type="GO" id="GO:0004563">
    <property type="term" value="F:beta-N-acetylhexosaminidase activity"/>
    <property type="evidence" value="ECO:0007669"/>
    <property type="project" value="UniProtKB-EC"/>
</dbReference>
<evidence type="ECO:0000256" key="3">
    <source>
        <dbReference type="ARBA" id="ARBA00012663"/>
    </source>
</evidence>
<feature type="domain" description="Glycoside hydrolase family 3 N-terminal" evidence="7">
    <location>
        <begin position="211"/>
        <end position="532"/>
    </location>
</feature>
<keyword evidence="5 8" id="KW-0326">Glycosidase</keyword>
<keyword evidence="4 8" id="KW-0378">Hydrolase</keyword>
<name>A0ABW5ZNJ3_9BACL</name>
<protein>
    <recommendedName>
        <fullName evidence="3">beta-N-acetylhexosaminidase</fullName>
        <ecNumber evidence="3">3.2.1.52</ecNumber>
    </recommendedName>
</protein>
<accession>A0ABW5ZNJ3</accession>
<evidence type="ECO:0000256" key="5">
    <source>
        <dbReference type="ARBA" id="ARBA00023295"/>
    </source>
</evidence>